<dbReference type="SUPFAM" id="SSF53448">
    <property type="entry name" value="Nucleotide-diphospho-sugar transferases"/>
    <property type="match status" value="1"/>
</dbReference>
<protein>
    <submittedName>
        <fullName evidence="2">Glycosyl transferase</fullName>
    </submittedName>
</protein>
<dbReference type="Gene3D" id="3.90.550.10">
    <property type="entry name" value="Spore Coat Polysaccharide Biosynthesis Protein SpsA, Chain A"/>
    <property type="match status" value="1"/>
</dbReference>
<keyword evidence="3" id="KW-1185">Reference proteome</keyword>
<gene>
    <name evidence="2" type="ORF">CAY53_11645</name>
</gene>
<dbReference type="GO" id="GO:0006487">
    <property type="term" value="P:protein N-linked glycosylation"/>
    <property type="evidence" value="ECO:0007669"/>
    <property type="project" value="TreeGrafter"/>
</dbReference>
<keyword evidence="2" id="KW-0808">Transferase</keyword>
<dbReference type="KEGG" id="deo:CAY53_11645"/>
<dbReference type="Proteomes" id="UP000239867">
    <property type="component" value="Chromosome"/>
</dbReference>
<dbReference type="OrthoDB" id="9810303at2"/>
<dbReference type="InterPro" id="IPR029044">
    <property type="entry name" value="Nucleotide-diphossugar_trans"/>
</dbReference>
<evidence type="ECO:0000259" key="1">
    <source>
        <dbReference type="Pfam" id="PF00535"/>
    </source>
</evidence>
<evidence type="ECO:0000313" key="3">
    <source>
        <dbReference type="Proteomes" id="UP000239867"/>
    </source>
</evidence>
<dbReference type="PANTHER" id="PTHR10859">
    <property type="entry name" value="GLYCOSYL TRANSFERASE"/>
    <property type="match status" value="1"/>
</dbReference>
<dbReference type="Pfam" id="PF00535">
    <property type="entry name" value="Glycos_transf_2"/>
    <property type="match status" value="1"/>
</dbReference>
<reference evidence="2 3" key="1">
    <citation type="journal article" date="2018" name="MBio">
        <title>Insights into the evolution of host association through the isolation and characterization of a novel human periodontal pathobiont, Desulfobulbus oralis.</title>
        <authorList>
            <person name="Cross K.L."/>
            <person name="Chirania P."/>
            <person name="Xiong W."/>
            <person name="Beall C.J."/>
            <person name="Elkins J.G."/>
            <person name="Giannone R.J."/>
            <person name="Griffen A.L."/>
            <person name="Guss A.M."/>
            <person name="Hettich R.L."/>
            <person name="Joshi S.S."/>
            <person name="Mokrzan E.M."/>
            <person name="Martin R.K."/>
            <person name="Zhulin I.B."/>
            <person name="Leys E.J."/>
            <person name="Podar M."/>
        </authorList>
    </citation>
    <scope>NUCLEOTIDE SEQUENCE [LARGE SCALE GENOMIC DNA]</scope>
    <source>
        <strain evidence="2 3">ORNL</strain>
    </source>
</reference>
<sequence length="238" mass="26063">MLRAALVIPAYNHGSRLAAVLADARQLGLPLFVVDDGSTDRTAALLAELASQPEYADLTVLRHAENRGKGAALKTAFSAVLAAGFDWALCMDADGQHRAADGSRLLAAAAASSVRPLVIGTRSGMAGEHVPWTSRAGRGFSNFWVWACGGPWLADTQSGFRLCPLPETLALDARSSRYQFEVEVLVRANWARLPLVEAPVSVVYQPKGERISHFRPWRDFCRNSAVFARLFFLNLWRR</sequence>
<dbReference type="PANTHER" id="PTHR10859:SF91">
    <property type="entry name" value="DOLICHYL-PHOSPHATE BETA-GLUCOSYLTRANSFERASE"/>
    <property type="match status" value="1"/>
</dbReference>
<dbReference type="GO" id="GO:0016740">
    <property type="term" value="F:transferase activity"/>
    <property type="evidence" value="ECO:0007669"/>
    <property type="project" value="UniProtKB-KW"/>
</dbReference>
<organism evidence="2 3">
    <name type="scientific">Desulfobulbus oralis</name>
    <dbReference type="NCBI Taxonomy" id="1986146"/>
    <lineage>
        <taxon>Bacteria</taxon>
        <taxon>Pseudomonadati</taxon>
        <taxon>Thermodesulfobacteriota</taxon>
        <taxon>Desulfobulbia</taxon>
        <taxon>Desulfobulbales</taxon>
        <taxon>Desulfobulbaceae</taxon>
        <taxon>Desulfobulbus</taxon>
    </lineage>
</organism>
<accession>A0A2L1GQY5</accession>
<dbReference type="InterPro" id="IPR001173">
    <property type="entry name" value="Glyco_trans_2-like"/>
</dbReference>
<proteinExistence type="predicted"/>
<name>A0A2L1GQY5_9BACT</name>
<evidence type="ECO:0000313" key="2">
    <source>
        <dbReference type="EMBL" id="AVD72047.1"/>
    </source>
</evidence>
<dbReference type="CDD" id="cd04179">
    <property type="entry name" value="DPM_DPG-synthase_like"/>
    <property type="match status" value="1"/>
</dbReference>
<dbReference type="RefSeq" id="WP_104937251.1">
    <property type="nucleotide sequence ID" value="NZ_CP021255.1"/>
</dbReference>
<dbReference type="AlphaFoldDB" id="A0A2L1GQY5"/>
<dbReference type="EMBL" id="CP021255">
    <property type="protein sequence ID" value="AVD72047.1"/>
    <property type="molecule type" value="Genomic_DNA"/>
</dbReference>
<feature type="domain" description="Glycosyltransferase 2-like" evidence="1">
    <location>
        <begin position="6"/>
        <end position="110"/>
    </location>
</feature>